<organism evidence="1 2">
    <name type="scientific">Thermacetogenium phaeum</name>
    <dbReference type="NCBI Taxonomy" id="85874"/>
    <lineage>
        <taxon>Bacteria</taxon>
        <taxon>Bacillati</taxon>
        <taxon>Bacillota</taxon>
        <taxon>Clostridia</taxon>
        <taxon>Thermoanaerobacterales</taxon>
        <taxon>Thermoanaerobacteraceae</taxon>
        <taxon>Thermacetogenium</taxon>
    </lineage>
</organism>
<reference evidence="2" key="1">
    <citation type="journal article" date="2015" name="MBio">
        <title>Genome-Resolved Metagenomic Analysis Reveals Roles for Candidate Phyla and Other Microbial Community Members in Biogeochemical Transformations in Oil Reservoirs.</title>
        <authorList>
            <person name="Hu P."/>
            <person name="Tom L."/>
            <person name="Singh A."/>
            <person name="Thomas B.C."/>
            <person name="Baker B.J."/>
            <person name="Piceno Y.M."/>
            <person name="Andersen G.L."/>
            <person name="Banfield J.F."/>
        </authorList>
    </citation>
    <scope>NUCLEOTIDE SEQUENCE [LARGE SCALE GENOMIC DNA]</scope>
</reference>
<dbReference type="PATRIC" id="fig|85874.4.peg.1040"/>
<dbReference type="PANTHER" id="PTHR35004:SF7">
    <property type="entry name" value="INTEGRASE PROTEIN"/>
    <property type="match status" value="1"/>
</dbReference>
<accession>A0A101FF38</accession>
<dbReference type="PANTHER" id="PTHR35004">
    <property type="entry name" value="TRANSPOSASE RV3428C-RELATED"/>
    <property type="match status" value="1"/>
</dbReference>
<name>A0A101FF38_9THEO</name>
<dbReference type="Proteomes" id="UP000053326">
    <property type="component" value="Unassembled WGS sequence"/>
</dbReference>
<sequence length="241" mass="26993">PISTSYLDSAARYAPSSRASNNLRQVAAPIRINPFFVPLLVPPMAAWWSIGKLNGRIFKRLQEELRYAGAESTIRRLVGQLRPSLRDVYIPLFFEPGEAAQVDWGEAIIYLNGEKIKANLICMRLCHSAMPFVMAFPSQRREAFIEGHIRAFEFFGGVPKRLIYDNQGNLKIAFRAPKTDGVIVLYKERDTAGAATSYWLMNYAGSNVIVMSPAEVPDVLSAENGFVLVKKINTVAKPNIW</sequence>
<gene>
    <name evidence="1" type="ORF">XD66_1433</name>
</gene>
<proteinExistence type="predicted"/>
<evidence type="ECO:0000313" key="2">
    <source>
        <dbReference type="Proteomes" id="UP000053326"/>
    </source>
</evidence>
<evidence type="ECO:0000313" key="1">
    <source>
        <dbReference type="EMBL" id="KUK35863.1"/>
    </source>
</evidence>
<comment type="caution">
    <text evidence="1">The sequence shown here is derived from an EMBL/GenBank/DDBJ whole genome shotgun (WGS) entry which is preliminary data.</text>
</comment>
<dbReference type="EMBL" id="LGFO01000232">
    <property type="protein sequence ID" value="KUK35863.1"/>
    <property type="molecule type" value="Genomic_DNA"/>
</dbReference>
<dbReference type="AlphaFoldDB" id="A0A101FF38"/>
<protein>
    <submittedName>
        <fullName evidence="1">Transposase</fullName>
    </submittedName>
</protein>
<feature type="non-terminal residue" evidence="1">
    <location>
        <position position="1"/>
    </location>
</feature>